<evidence type="ECO:0000313" key="15">
    <source>
        <dbReference type="Proteomes" id="UP000240739"/>
    </source>
</evidence>
<evidence type="ECO:0000259" key="13">
    <source>
        <dbReference type="PROSITE" id="PS50109"/>
    </source>
</evidence>
<reference evidence="14 15" key="1">
    <citation type="submission" date="2018-03" db="EMBL/GenBank/DDBJ databases">
        <title>Aquarubrobacter algicola gen. nov., sp. nov., a novel actinobacterium isolated from shallow eutrophic lake during the end of cyanobacterial harmful algal blooms.</title>
        <authorList>
            <person name="Chun S.J."/>
        </authorList>
    </citation>
    <scope>NUCLEOTIDE SEQUENCE [LARGE SCALE GENOMIC DNA]</scope>
    <source>
        <strain evidence="14 15">Seoho-28</strain>
    </source>
</reference>
<keyword evidence="10 12" id="KW-0472">Membrane</keyword>
<feature type="compositionally biased region" description="Pro residues" evidence="11">
    <location>
        <begin position="1"/>
        <end position="22"/>
    </location>
</feature>
<accession>A0A2T4UEL0</accession>
<evidence type="ECO:0000256" key="2">
    <source>
        <dbReference type="ARBA" id="ARBA00004651"/>
    </source>
</evidence>
<dbReference type="InterPro" id="IPR004358">
    <property type="entry name" value="Sig_transdc_His_kin-like_C"/>
</dbReference>
<keyword evidence="15" id="KW-1185">Reference proteome</keyword>
<evidence type="ECO:0000256" key="4">
    <source>
        <dbReference type="ARBA" id="ARBA00022475"/>
    </source>
</evidence>
<gene>
    <name evidence="14" type="ORF">C7Y72_14630</name>
</gene>
<dbReference type="PANTHER" id="PTHR24421:SF37">
    <property type="entry name" value="SENSOR HISTIDINE KINASE NARS"/>
    <property type="match status" value="1"/>
</dbReference>
<dbReference type="Pfam" id="PF02518">
    <property type="entry name" value="HATPase_c"/>
    <property type="match status" value="1"/>
</dbReference>
<dbReference type="GO" id="GO:0004673">
    <property type="term" value="F:protein histidine kinase activity"/>
    <property type="evidence" value="ECO:0007669"/>
    <property type="project" value="UniProtKB-EC"/>
</dbReference>
<dbReference type="InterPro" id="IPR003594">
    <property type="entry name" value="HATPase_dom"/>
</dbReference>
<dbReference type="OrthoDB" id="5243952at2"/>
<evidence type="ECO:0000256" key="6">
    <source>
        <dbReference type="ARBA" id="ARBA00022692"/>
    </source>
</evidence>
<feature type="transmembrane region" description="Helical" evidence="12">
    <location>
        <begin position="187"/>
        <end position="208"/>
    </location>
</feature>
<evidence type="ECO:0000256" key="8">
    <source>
        <dbReference type="ARBA" id="ARBA00022989"/>
    </source>
</evidence>
<protein>
    <recommendedName>
        <fullName evidence="3">histidine kinase</fullName>
        <ecNumber evidence="3">2.7.13.3</ecNumber>
    </recommendedName>
</protein>
<comment type="subcellular location">
    <subcellularLocation>
        <location evidence="2">Cell membrane</location>
        <topology evidence="2">Multi-pass membrane protein</topology>
    </subcellularLocation>
</comment>
<evidence type="ECO:0000256" key="3">
    <source>
        <dbReference type="ARBA" id="ARBA00012438"/>
    </source>
</evidence>
<dbReference type="SUPFAM" id="SSF55874">
    <property type="entry name" value="ATPase domain of HSP90 chaperone/DNA topoisomerase II/histidine kinase"/>
    <property type="match status" value="1"/>
</dbReference>
<dbReference type="GO" id="GO:0005886">
    <property type="term" value="C:plasma membrane"/>
    <property type="evidence" value="ECO:0007669"/>
    <property type="project" value="UniProtKB-SubCell"/>
</dbReference>
<evidence type="ECO:0000256" key="10">
    <source>
        <dbReference type="ARBA" id="ARBA00023136"/>
    </source>
</evidence>
<feature type="region of interest" description="Disordered" evidence="11">
    <location>
        <begin position="1"/>
        <end position="33"/>
    </location>
</feature>
<feature type="domain" description="Histidine kinase" evidence="13">
    <location>
        <begin position="248"/>
        <end position="433"/>
    </location>
</feature>
<dbReference type="EMBL" id="PYYB01000002">
    <property type="protein sequence ID" value="PTL56218.1"/>
    <property type="molecule type" value="Genomic_DNA"/>
</dbReference>
<comment type="catalytic activity">
    <reaction evidence="1">
        <text>ATP + protein L-histidine = ADP + protein N-phospho-L-histidine.</text>
        <dbReference type="EC" id="2.7.13.3"/>
    </reaction>
</comment>
<dbReference type="CDD" id="cd16917">
    <property type="entry name" value="HATPase_UhpB-NarQ-NarX-like"/>
    <property type="match status" value="1"/>
</dbReference>
<evidence type="ECO:0000256" key="7">
    <source>
        <dbReference type="ARBA" id="ARBA00022777"/>
    </source>
</evidence>
<dbReference type="Gene3D" id="3.30.565.10">
    <property type="entry name" value="Histidine kinase-like ATPase, C-terminal domain"/>
    <property type="match status" value="1"/>
</dbReference>
<evidence type="ECO:0000256" key="1">
    <source>
        <dbReference type="ARBA" id="ARBA00000085"/>
    </source>
</evidence>
<keyword evidence="6 12" id="KW-0812">Transmembrane</keyword>
<sequence length="433" mass="45775">MSLPRPIPPARDTPISGPPSDPAPVRHDRRAPGHGRAAGIAARLSAEPGSVDELTRREGAVTLARGRLALTTATAAAAFLGPTREDGLWVLLVLGVAWTLWTNLRVLRHRRLPLPLLWCSLVDGLFVAAAFPLSGGTDSLVAVPLIAIPSLLTVLYTPRETGLLPVVPYLAFLACAIVEIASGDGDAARTLLVVTLALAATMVIAVLASRVRVRAAARTSELYALRRGLLAQALAAEERASRRLSEALHDHALQTLLAAAQDLGEVVPRDDASRATLLHAQRNLADGIGDLRRTVRQLHPITLSSGGLAGAIARLAHEQAERTGFEARVDVDEAACGRHDELVFSLVRELVTNAAKHADADQVVVRVEATDGWIDLEVVDDGVGMADGREQEAVGDGHIGLASTRERVEAAGGWLVVESAQARGTAVRVRLPG</sequence>
<dbReference type="AlphaFoldDB" id="A0A2T4UEL0"/>
<evidence type="ECO:0000256" key="12">
    <source>
        <dbReference type="SAM" id="Phobius"/>
    </source>
</evidence>
<keyword evidence="9" id="KW-0902">Two-component regulatory system</keyword>
<dbReference type="PROSITE" id="PS50109">
    <property type="entry name" value="HIS_KIN"/>
    <property type="match status" value="1"/>
</dbReference>
<name>A0A2T4UEL0_9ACTN</name>
<feature type="transmembrane region" description="Helical" evidence="12">
    <location>
        <begin position="116"/>
        <end position="133"/>
    </location>
</feature>
<comment type="caution">
    <text evidence="14">The sequence shown here is derived from an EMBL/GenBank/DDBJ whole genome shotgun (WGS) entry which is preliminary data.</text>
</comment>
<keyword evidence="8 12" id="KW-1133">Transmembrane helix</keyword>
<evidence type="ECO:0000313" key="14">
    <source>
        <dbReference type="EMBL" id="PTL56218.1"/>
    </source>
</evidence>
<dbReference type="InterPro" id="IPR005467">
    <property type="entry name" value="His_kinase_dom"/>
</dbReference>
<dbReference type="PANTHER" id="PTHR24421">
    <property type="entry name" value="NITRATE/NITRITE SENSOR PROTEIN NARX-RELATED"/>
    <property type="match status" value="1"/>
</dbReference>
<dbReference type="InterPro" id="IPR036890">
    <property type="entry name" value="HATPase_C_sf"/>
</dbReference>
<dbReference type="EC" id="2.7.13.3" evidence="3"/>
<feature type="transmembrane region" description="Helical" evidence="12">
    <location>
        <begin position="87"/>
        <end position="104"/>
    </location>
</feature>
<dbReference type="RefSeq" id="WP_107569937.1">
    <property type="nucleotide sequence ID" value="NZ_PYYB01000002.1"/>
</dbReference>
<dbReference type="Proteomes" id="UP000240739">
    <property type="component" value="Unassembled WGS sequence"/>
</dbReference>
<keyword evidence="4" id="KW-1003">Cell membrane</keyword>
<evidence type="ECO:0000256" key="9">
    <source>
        <dbReference type="ARBA" id="ARBA00023012"/>
    </source>
</evidence>
<dbReference type="InterPro" id="IPR050482">
    <property type="entry name" value="Sensor_HK_TwoCompSys"/>
</dbReference>
<proteinExistence type="predicted"/>
<organism evidence="14 15">
    <name type="scientific">Paraconexibacter algicola</name>
    <dbReference type="NCBI Taxonomy" id="2133960"/>
    <lineage>
        <taxon>Bacteria</taxon>
        <taxon>Bacillati</taxon>
        <taxon>Actinomycetota</taxon>
        <taxon>Thermoleophilia</taxon>
        <taxon>Solirubrobacterales</taxon>
        <taxon>Paraconexibacteraceae</taxon>
        <taxon>Paraconexibacter</taxon>
    </lineage>
</organism>
<dbReference type="PRINTS" id="PR00344">
    <property type="entry name" value="BCTRLSENSOR"/>
</dbReference>
<feature type="transmembrane region" description="Helical" evidence="12">
    <location>
        <begin position="163"/>
        <end position="181"/>
    </location>
</feature>
<evidence type="ECO:0000256" key="11">
    <source>
        <dbReference type="SAM" id="MobiDB-lite"/>
    </source>
</evidence>
<dbReference type="GO" id="GO:0000160">
    <property type="term" value="P:phosphorelay signal transduction system"/>
    <property type="evidence" value="ECO:0007669"/>
    <property type="project" value="UniProtKB-KW"/>
</dbReference>
<evidence type="ECO:0000256" key="5">
    <source>
        <dbReference type="ARBA" id="ARBA00022679"/>
    </source>
</evidence>
<keyword evidence="5" id="KW-0808">Transferase</keyword>
<keyword evidence="7" id="KW-0418">Kinase</keyword>
<dbReference type="SMART" id="SM00387">
    <property type="entry name" value="HATPase_c"/>
    <property type="match status" value="1"/>
</dbReference>
<feature type="transmembrane region" description="Helical" evidence="12">
    <location>
        <begin position="139"/>
        <end position="156"/>
    </location>
</feature>